<evidence type="ECO:0000313" key="4">
    <source>
        <dbReference type="Proteomes" id="UP000033058"/>
    </source>
</evidence>
<organism evidence="3 4">
    <name type="scientific">Methanosarcina mazei WWM610</name>
    <dbReference type="NCBI Taxonomy" id="1434117"/>
    <lineage>
        <taxon>Archaea</taxon>
        <taxon>Methanobacteriati</taxon>
        <taxon>Methanobacteriota</taxon>
        <taxon>Stenosarchaea group</taxon>
        <taxon>Methanomicrobia</taxon>
        <taxon>Methanosarcinales</taxon>
        <taxon>Methanosarcinaceae</taxon>
        <taxon>Methanosarcina</taxon>
    </lineage>
</organism>
<dbReference type="GeneID" id="24851260"/>
<keyword evidence="1" id="KW-0175">Coiled coil</keyword>
<dbReference type="RefSeq" id="WP_011034978.1">
    <property type="nucleotide sequence ID" value="NZ_CP009509.1"/>
</dbReference>
<sequence length="664" mass="74837">MFMQKRIIYGIDIARGSPRARELPRYALAILRDGEISHFSMLRRQKIFNMIQRDRPEIIAVDNIFELAADRNELLSLMERLPDGVKLVQVTGGLHPEPLVRIARKHGISLDPENPNDEAEACARLADLGVGHEVSLFEDITKIKVSRARSLGRGGWSQNRYRRKVHGAVLQRSREIENILKDLSREKGIRFEAVNVKGFGGYVRSEFTVYAKRGEVPVHSMASNDAQVSVRSVERDKIRYVPLKPRSQKRKFTIVGLDPGTTVGIAILSLDGDLLYLKSFRGIAPDEVVKIIAEYGKPAVIASDVTPMPGSVEKIRRSFNAVPASPGIEVSAEEKIALGKTFGYSNDHERDALTAALLTYRSYKNIFTRIEKKAPENSDLELIKLHVIRGESIESAIEKVRAASQAREKPAGARAAPEKPEEKAVDESFQRMRETVQRQGEQIQNLQEYVEELKQAMAAKDRKISKLESRLKGFKKEAYSEIRKSKEVQIRDSTIESLKKELSNKNKTVKELRRRSNKLRKIQKMEIRGEGTPVKVIAAFTKESIAETKEKYGLKAGDVVFLEKPSGGGAATAQILVEARVRAVIIPEDISHAAEETFFKGDVPVLRDIQLERADDFAMAEPEALKAAIATWEKEAELKRHKAKEDKLESLFEEYRSERRRGLI</sequence>
<protein>
    <recommendedName>
        <fullName evidence="5">DUF460 domain-containing protein</fullName>
    </recommendedName>
</protein>
<feature type="region of interest" description="Disordered" evidence="2">
    <location>
        <begin position="403"/>
        <end position="424"/>
    </location>
</feature>
<dbReference type="EMBL" id="CP009509">
    <property type="protein sequence ID" value="AKB40551.1"/>
    <property type="molecule type" value="Genomic_DNA"/>
</dbReference>
<dbReference type="Pfam" id="PF04312">
    <property type="entry name" value="DUF460"/>
    <property type="match status" value="1"/>
</dbReference>
<evidence type="ECO:0000256" key="2">
    <source>
        <dbReference type="SAM" id="MobiDB-lite"/>
    </source>
</evidence>
<dbReference type="PATRIC" id="fig|1434117.4.peg.1987"/>
<dbReference type="PANTHER" id="PTHR40707:SF1">
    <property type="entry name" value="DUF460 DOMAIN-CONTAINING PROTEIN"/>
    <property type="match status" value="1"/>
</dbReference>
<evidence type="ECO:0000256" key="1">
    <source>
        <dbReference type="SAM" id="Coils"/>
    </source>
</evidence>
<dbReference type="InterPro" id="IPR007408">
    <property type="entry name" value="DUF460"/>
</dbReference>
<dbReference type="AlphaFoldDB" id="A0A0E3LFC9"/>
<feature type="coiled-coil region" evidence="1">
    <location>
        <begin position="634"/>
        <end position="661"/>
    </location>
</feature>
<dbReference type="PANTHER" id="PTHR40707">
    <property type="entry name" value="POSSIBLE NUCLEASE OF RNASE H FOLD, RUVC/YQGF FAMILY"/>
    <property type="match status" value="1"/>
</dbReference>
<dbReference type="Proteomes" id="UP000033058">
    <property type="component" value="Chromosome"/>
</dbReference>
<reference evidence="3 4" key="1">
    <citation type="submission" date="2014-07" db="EMBL/GenBank/DDBJ databases">
        <title>Methanogenic archaea and the global carbon cycle.</title>
        <authorList>
            <person name="Henriksen J.R."/>
            <person name="Luke J."/>
            <person name="Reinhart S."/>
            <person name="Benedict M.N."/>
            <person name="Youngblut N.D."/>
            <person name="Metcalf M.E."/>
            <person name="Whitaker R.J."/>
            <person name="Metcalf W.W."/>
        </authorList>
    </citation>
    <scope>NUCLEOTIDE SEQUENCE [LARGE SCALE GENOMIC DNA]</scope>
    <source>
        <strain evidence="3 4">WWM610</strain>
    </source>
</reference>
<accession>A0A0E3LFC9</accession>
<feature type="coiled-coil region" evidence="1">
    <location>
        <begin position="436"/>
        <end position="522"/>
    </location>
</feature>
<proteinExistence type="predicted"/>
<evidence type="ECO:0008006" key="5">
    <source>
        <dbReference type="Google" id="ProtNLM"/>
    </source>
</evidence>
<gene>
    <name evidence="3" type="ORF">MSMAW_1560</name>
</gene>
<name>A0A0E3LFC9_METMZ</name>
<evidence type="ECO:0000313" key="3">
    <source>
        <dbReference type="EMBL" id="AKB40551.1"/>
    </source>
</evidence>
<dbReference type="HOGENOM" id="CLU_027052_1_0_2"/>